<gene>
    <name evidence="1" type="ORF">STA1M1_26290</name>
</gene>
<sequence>MIVSHTRKLIFIKTKKVGGSSFEMALSAFCGPDCVITPLGWGDEKARQALAGRGAQNFENTRWPDGSVSAGGFVAHETAPSLKARIPAAIWRDYRKITIWRNPFDAVISRYYWRRRTLPGLDFGAFVAQNPDLIDVNTEIAPLSGPARLDTYLAYENLEAELAAIGLGDVWEVFRGLSAKGQSRPKEGASVAEIYAQFPGAAAAVARACAEEIAHFGYDLPAS</sequence>
<comment type="caution">
    <text evidence="1">The sequence shown here is derived from an EMBL/GenBank/DDBJ whole genome shotgun (WGS) entry which is preliminary data.</text>
</comment>
<dbReference type="InterPro" id="IPR027417">
    <property type="entry name" value="P-loop_NTPase"/>
</dbReference>
<dbReference type="Gene3D" id="3.40.50.300">
    <property type="entry name" value="P-loop containing nucleotide triphosphate hydrolases"/>
    <property type="match status" value="1"/>
</dbReference>
<dbReference type="RefSeq" id="WP_281842803.1">
    <property type="nucleotide sequence ID" value="NZ_BROH01000008.1"/>
</dbReference>
<organism evidence="1 2">
    <name type="scientific">Sinisalibacter aestuarii</name>
    <dbReference type="NCBI Taxonomy" id="2949426"/>
    <lineage>
        <taxon>Bacteria</taxon>
        <taxon>Pseudomonadati</taxon>
        <taxon>Pseudomonadota</taxon>
        <taxon>Alphaproteobacteria</taxon>
        <taxon>Rhodobacterales</taxon>
        <taxon>Roseobacteraceae</taxon>
        <taxon>Sinisalibacter</taxon>
    </lineage>
</organism>
<dbReference type="Proteomes" id="UP001144205">
    <property type="component" value="Unassembled WGS sequence"/>
</dbReference>
<protein>
    <recommendedName>
        <fullName evidence="3">Sulfotransferase family protein</fullName>
    </recommendedName>
</protein>
<dbReference type="EMBL" id="BROH01000008">
    <property type="protein sequence ID" value="GKY88760.1"/>
    <property type="molecule type" value="Genomic_DNA"/>
</dbReference>
<keyword evidence="2" id="KW-1185">Reference proteome</keyword>
<evidence type="ECO:0000313" key="1">
    <source>
        <dbReference type="EMBL" id="GKY88760.1"/>
    </source>
</evidence>
<reference evidence="1" key="1">
    <citation type="journal article" date="2023" name="Int. J. Syst. Evol. Microbiol.">
        <title>Sinisalibacter aestuarii sp. nov., isolated from estuarine sediment of the Arakawa River.</title>
        <authorList>
            <person name="Arafat S.T."/>
            <person name="Hirano S."/>
            <person name="Sato A."/>
            <person name="Takeuchi K."/>
            <person name="Yasuda T."/>
            <person name="Terahara T."/>
            <person name="Hamada M."/>
            <person name="Kobayashi T."/>
        </authorList>
    </citation>
    <scope>NUCLEOTIDE SEQUENCE</scope>
    <source>
        <strain evidence="1">B-399</strain>
    </source>
</reference>
<proteinExistence type="predicted"/>
<dbReference type="SUPFAM" id="SSF52540">
    <property type="entry name" value="P-loop containing nucleoside triphosphate hydrolases"/>
    <property type="match status" value="1"/>
</dbReference>
<accession>A0ABQ5LUU8</accession>
<evidence type="ECO:0000313" key="2">
    <source>
        <dbReference type="Proteomes" id="UP001144205"/>
    </source>
</evidence>
<evidence type="ECO:0008006" key="3">
    <source>
        <dbReference type="Google" id="ProtNLM"/>
    </source>
</evidence>
<name>A0ABQ5LUU8_9RHOB</name>